<keyword evidence="5 6" id="KW-0472">Membrane</keyword>
<dbReference type="OrthoDB" id="5581259at2759"/>
<keyword evidence="4 6" id="KW-1133">Transmembrane helix</keyword>
<protein>
    <recommendedName>
        <fullName evidence="9">Nucleoporin POM33</fullName>
    </recommendedName>
</protein>
<evidence type="ECO:0000256" key="4">
    <source>
        <dbReference type="ARBA" id="ARBA00022989"/>
    </source>
</evidence>
<gene>
    <name evidence="7" type="ordered locus">Ecym_6207</name>
</gene>
<dbReference type="OMA" id="FFSIRPT"/>
<accession>G8JVB1</accession>
<evidence type="ECO:0000313" key="8">
    <source>
        <dbReference type="Proteomes" id="UP000006790"/>
    </source>
</evidence>
<feature type="transmembrane region" description="Helical" evidence="6">
    <location>
        <begin position="60"/>
        <end position="78"/>
    </location>
</feature>
<dbReference type="Proteomes" id="UP000006790">
    <property type="component" value="Chromosome 6"/>
</dbReference>
<dbReference type="GO" id="GO:0051664">
    <property type="term" value="P:nuclear pore localization"/>
    <property type="evidence" value="ECO:0007669"/>
    <property type="project" value="EnsemblFungi"/>
</dbReference>
<keyword evidence="8" id="KW-1185">Reference proteome</keyword>
<reference evidence="8" key="1">
    <citation type="journal article" date="2012" name="G3 (Bethesda)">
        <title>Pichia sorbitophila, an interspecies yeast hybrid reveals early steps of genome resolution following polyploidization.</title>
        <authorList>
            <person name="Leh Louis V."/>
            <person name="Despons L."/>
            <person name="Friedrich A."/>
            <person name="Martin T."/>
            <person name="Durrens P."/>
            <person name="Casaregola S."/>
            <person name="Neuveglise C."/>
            <person name="Fairhead C."/>
            <person name="Marck C."/>
            <person name="Cruz J.A."/>
            <person name="Straub M.L."/>
            <person name="Kugler V."/>
            <person name="Sacerdot C."/>
            <person name="Uzunov Z."/>
            <person name="Thierry A."/>
            <person name="Weiss S."/>
            <person name="Bleykasten C."/>
            <person name="De Montigny J."/>
            <person name="Jacques N."/>
            <person name="Jung P."/>
            <person name="Lemaire M."/>
            <person name="Mallet S."/>
            <person name="Morel G."/>
            <person name="Richard G.F."/>
            <person name="Sarkar A."/>
            <person name="Savel G."/>
            <person name="Schacherer J."/>
            <person name="Seret M.L."/>
            <person name="Talla E."/>
            <person name="Samson G."/>
            <person name="Jubin C."/>
            <person name="Poulain J."/>
            <person name="Vacherie B."/>
            <person name="Barbe V."/>
            <person name="Pelletier E."/>
            <person name="Sherman D.J."/>
            <person name="Westhof E."/>
            <person name="Weissenbach J."/>
            <person name="Baret P.V."/>
            <person name="Wincker P."/>
            <person name="Gaillardin C."/>
            <person name="Dujon B."/>
            <person name="Souciet J.L."/>
        </authorList>
    </citation>
    <scope>NUCLEOTIDE SEQUENCE [LARGE SCALE GENOMIC DNA]</scope>
    <source>
        <strain evidence="8">CBS 270.75 / DBVPG 7215 / KCTC 17166 / NRRL Y-17582</strain>
    </source>
</reference>
<dbReference type="Pfam" id="PF03661">
    <property type="entry name" value="TMEM33_Pom33"/>
    <property type="match status" value="1"/>
</dbReference>
<dbReference type="PANTHER" id="PTHR12703:SF6">
    <property type="entry name" value="PORE MEMBRANE PROTEIN OF 33 KDA"/>
    <property type="match status" value="1"/>
</dbReference>
<evidence type="ECO:0000256" key="6">
    <source>
        <dbReference type="SAM" id="Phobius"/>
    </source>
</evidence>
<dbReference type="InterPro" id="IPR051645">
    <property type="entry name" value="PER33/POM33_regulator"/>
</dbReference>
<dbReference type="GO" id="GO:0071786">
    <property type="term" value="P:endoplasmic reticulum tubular network organization"/>
    <property type="evidence" value="ECO:0007669"/>
    <property type="project" value="TreeGrafter"/>
</dbReference>
<dbReference type="RefSeq" id="XP_003647407.1">
    <property type="nucleotide sequence ID" value="XM_003647359.1"/>
</dbReference>
<feature type="transmembrane region" description="Helical" evidence="6">
    <location>
        <begin position="179"/>
        <end position="199"/>
    </location>
</feature>
<proteinExistence type="inferred from homology"/>
<dbReference type="KEGG" id="erc:Ecym_6207"/>
<dbReference type="AlphaFoldDB" id="G8JVB1"/>
<dbReference type="PANTHER" id="PTHR12703">
    <property type="entry name" value="TRANSMEMBRANE PROTEIN 33"/>
    <property type="match status" value="1"/>
</dbReference>
<name>G8JVB1_ERECY</name>
<feature type="transmembrane region" description="Helical" evidence="6">
    <location>
        <begin position="135"/>
        <end position="158"/>
    </location>
</feature>
<dbReference type="InterPro" id="IPR005344">
    <property type="entry name" value="TMEM33/Pom33"/>
</dbReference>
<dbReference type="HOGENOM" id="CLU_065417_2_0_1"/>
<evidence type="ECO:0000256" key="1">
    <source>
        <dbReference type="ARBA" id="ARBA00004141"/>
    </source>
</evidence>
<dbReference type="STRING" id="931890.G8JVB1"/>
<sequence>MSSSEAKKAGGPNAVGSSLSRFTELFKTLQFAWFSGHVVVLVMSSLYVLSLRGSSGFHQVLYSLLYLGVLGSFGIIVYQHHFKTGQKQQEQGQQKAQPKAQLSVKELVQDENFLYCLLAVLWLVTPRFFMTIPPFFIFSAFHALTYVKSVFLPVVFSCDDQNATVQFISSFLRENHNKSLSWSCTSELLCFVVVIVRAVAWRRRSWIVLVLYSLFVKARYERSANMRAVLRKWEVRLDGIVSHPSVPPRLKQVYASSKMQLRKLSNYSLTSGLFSSRSSPAAAPSSSKKD</sequence>
<dbReference type="eggNOG" id="KOG4002">
    <property type="taxonomic scope" value="Eukaryota"/>
</dbReference>
<dbReference type="EMBL" id="CP002502">
    <property type="protein sequence ID" value="AET40590.1"/>
    <property type="molecule type" value="Genomic_DNA"/>
</dbReference>
<dbReference type="GeneID" id="11472238"/>
<feature type="transmembrane region" description="Helical" evidence="6">
    <location>
        <begin position="31"/>
        <end position="48"/>
    </location>
</feature>
<dbReference type="GO" id="GO:0016020">
    <property type="term" value="C:membrane"/>
    <property type="evidence" value="ECO:0007669"/>
    <property type="project" value="UniProtKB-SubCell"/>
</dbReference>
<evidence type="ECO:0000256" key="2">
    <source>
        <dbReference type="ARBA" id="ARBA00007322"/>
    </source>
</evidence>
<dbReference type="FunCoup" id="G8JVB1">
    <property type="interactions" value="163"/>
</dbReference>
<keyword evidence="3 6" id="KW-0812">Transmembrane</keyword>
<dbReference type="GO" id="GO:0006999">
    <property type="term" value="P:nuclear pore organization"/>
    <property type="evidence" value="ECO:0007669"/>
    <property type="project" value="EnsemblFungi"/>
</dbReference>
<evidence type="ECO:0008006" key="9">
    <source>
        <dbReference type="Google" id="ProtNLM"/>
    </source>
</evidence>
<evidence type="ECO:0000256" key="3">
    <source>
        <dbReference type="ARBA" id="ARBA00022692"/>
    </source>
</evidence>
<comment type="subcellular location">
    <subcellularLocation>
        <location evidence="1">Membrane</location>
        <topology evidence="1">Multi-pass membrane protein</topology>
    </subcellularLocation>
</comment>
<dbReference type="GO" id="GO:0005643">
    <property type="term" value="C:nuclear pore"/>
    <property type="evidence" value="ECO:0007669"/>
    <property type="project" value="EnsemblFungi"/>
</dbReference>
<dbReference type="GO" id="GO:0005783">
    <property type="term" value="C:endoplasmic reticulum"/>
    <property type="evidence" value="ECO:0007669"/>
    <property type="project" value="EnsemblFungi"/>
</dbReference>
<dbReference type="InParanoid" id="G8JVB1"/>
<feature type="transmembrane region" description="Helical" evidence="6">
    <location>
        <begin position="112"/>
        <end position="129"/>
    </location>
</feature>
<organism evidence="7 8">
    <name type="scientific">Eremothecium cymbalariae (strain CBS 270.75 / DBVPG 7215 / KCTC 17166 / NRRL Y-17582)</name>
    <name type="common">Yeast</name>
    <dbReference type="NCBI Taxonomy" id="931890"/>
    <lineage>
        <taxon>Eukaryota</taxon>
        <taxon>Fungi</taxon>
        <taxon>Dikarya</taxon>
        <taxon>Ascomycota</taxon>
        <taxon>Saccharomycotina</taxon>
        <taxon>Saccharomycetes</taxon>
        <taxon>Saccharomycetales</taxon>
        <taxon>Saccharomycetaceae</taxon>
        <taxon>Eremothecium</taxon>
    </lineage>
</organism>
<evidence type="ECO:0000313" key="7">
    <source>
        <dbReference type="EMBL" id="AET40590.1"/>
    </source>
</evidence>
<evidence type="ECO:0000256" key="5">
    <source>
        <dbReference type="ARBA" id="ARBA00023136"/>
    </source>
</evidence>
<dbReference type="GO" id="GO:0061024">
    <property type="term" value="P:membrane organization"/>
    <property type="evidence" value="ECO:0007669"/>
    <property type="project" value="TreeGrafter"/>
</dbReference>
<comment type="similarity">
    <text evidence="2">Belongs to the PER33/POM33 family.</text>
</comment>